<evidence type="ECO:0000313" key="2">
    <source>
        <dbReference type="Proteomes" id="UP001629058"/>
    </source>
</evidence>
<keyword evidence="2" id="KW-1185">Reference proteome</keyword>
<dbReference type="Proteomes" id="UP001629058">
    <property type="component" value="Unassembled WGS sequence"/>
</dbReference>
<sequence length="29" mass="3369">MPFQEGPCKFHGLPGLITELYDDKNNYKL</sequence>
<reference evidence="1 2" key="1">
    <citation type="submission" date="2024-06" db="EMBL/GenBank/DDBJ databases">
        <authorList>
            <person name="Kaempfer P."/>
            <person name="Viver T."/>
        </authorList>
    </citation>
    <scope>NUCLEOTIDE SEQUENCE [LARGE SCALE GENOMIC DNA]</scope>
    <source>
        <strain evidence="1 2">ST-37</strain>
    </source>
</reference>
<evidence type="ECO:0000313" key="1">
    <source>
        <dbReference type="EMBL" id="MFL9832444.1"/>
    </source>
</evidence>
<proteinExistence type="predicted"/>
<comment type="caution">
    <text evidence="1">The sequence shown here is derived from an EMBL/GenBank/DDBJ whole genome shotgun (WGS) entry which is preliminary data.</text>
</comment>
<accession>A0ABW8XXP0</accession>
<dbReference type="EMBL" id="JBELPY010000001">
    <property type="protein sequence ID" value="MFL9832444.1"/>
    <property type="molecule type" value="Genomic_DNA"/>
</dbReference>
<name>A0ABW8XXP0_9FLAO</name>
<organism evidence="1 2">
    <name type="scientific">Chryseobacterium terrae</name>
    <dbReference type="NCBI Taxonomy" id="3163299"/>
    <lineage>
        <taxon>Bacteria</taxon>
        <taxon>Pseudomonadati</taxon>
        <taxon>Bacteroidota</taxon>
        <taxon>Flavobacteriia</taxon>
        <taxon>Flavobacteriales</taxon>
        <taxon>Weeksellaceae</taxon>
        <taxon>Chryseobacterium group</taxon>
        <taxon>Chryseobacterium</taxon>
    </lineage>
</organism>
<protein>
    <submittedName>
        <fullName evidence="1">Uncharacterized protein</fullName>
    </submittedName>
</protein>
<gene>
    <name evidence="1" type="ORF">ABS765_00205</name>
</gene>